<organism evidence="2 3">
    <name type="scientific">Pseudomonas paralactis</name>
    <dbReference type="NCBI Taxonomy" id="1615673"/>
    <lineage>
        <taxon>Bacteria</taxon>
        <taxon>Pseudomonadati</taxon>
        <taxon>Pseudomonadota</taxon>
        <taxon>Gammaproteobacteria</taxon>
        <taxon>Pseudomonadales</taxon>
        <taxon>Pseudomonadaceae</taxon>
        <taxon>Pseudomonas</taxon>
    </lineage>
</organism>
<dbReference type="InterPro" id="IPR014555">
    <property type="entry name" value="RecF-like"/>
</dbReference>
<accession>A0ABS0UVS5</accession>
<dbReference type="InterPro" id="IPR027417">
    <property type="entry name" value="P-loop_NTPase"/>
</dbReference>
<evidence type="ECO:0000259" key="1">
    <source>
        <dbReference type="Pfam" id="PF13304"/>
    </source>
</evidence>
<keyword evidence="3" id="KW-1185">Reference proteome</keyword>
<gene>
    <name evidence="2" type="ORF">YA0871_05605</name>
</gene>
<dbReference type="Gene3D" id="3.40.50.300">
    <property type="entry name" value="P-loop containing nucleotide triphosphate hydrolases"/>
    <property type="match status" value="1"/>
</dbReference>
<dbReference type="InterPro" id="IPR003959">
    <property type="entry name" value="ATPase_AAA_core"/>
</dbReference>
<dbReference type="PIRSF" id="PIRSF029347">
    <property type="entry name" value="RecF"/>
    <property type="match status" value="1"/>
</dbReference>
<evidence type="ECO:0000313" key="2">
    <source>
        <dbReference type="EMBL" id="MBI6632127.1"/>
    </source>
</evidence>
<dbReference type="SUPFAM" id="SSF52540">
    <property type="entry name" value="P-loop containing nucleoside triphosphate hydrolases"/>
    <property type="match status" value="1"/>
</dbReference>
<dbReference type="PANTHER" id="PTHR32182">
    <property type="entry name" value="DNA REPLICATION AND REPAIR PROTEIN RECF"/>
    <property type="match status" value="1"/>
</dbReference>
<proteinExistence type="predicted"/>
<reference evidence="2 3" key="1">
    <citation type="submission" date="2020-12" db="EMBL/GenBank/DDBJ databases">
        <title>Comparative genomic insights into the epidemiology and virulence of plant pathogenic Pseudomonads from Turkey.</title>
        <authorList>
            <person name="Dillon M."/>
            <person name="Ruiz-Bedoya T."/>
            <person name="Bendalovic-Torma C."/>
            <person name="Guttman K.M."/>
            <person name="Kwak H."/>
            <person name="Middleton M.A."/>
            <person name="Wang P.W."/>
            <person name="Horuz S."/>
            <person name="Aysan Y."/>
            <person name="Guttman D.S."/>
        </authorList>
    </citation>
    <scope>NUCLEOTIDE SEQUENCE [LARGE SCALE GENOMIC DNA]</scope>
    <source>
        <strain evidence="2 3">Marul_2_1</strain>
    </source>
</reference>
<feature type="domain" description="ATPase AAA-type core" evidence="1">
    <location>
        <begin position="148"/>
        <end position="316"/>
    </location>
</feature>
<name>A0ABS0UVS5_9PSED</name>
<dbReference type="Proteomes" id="UP000607562">
    <property type="component" value="Unassembled WGS sequence"/>
</dbReference>
<dbReference type="PANTHER" id="PTHR32182:SF22">
    <property type="entry name" value="ATP-DEPENDENT ENDONUCLEASE, OLD FAMILY-RELATED"/>
    <property type="match status" value="1"/>
</dbReference>
<evidence type="ECO:0000313" key="3">
    <source>
        <dbReference type="Proteomes" id="UP000607562"/>
    </source>
</evidence>
<comment type="caution">
    <text evidence="2">The sequence shown here is derived from an EMBL/GenBank/DDBJ whole genome shotgun (WGS) entry which is preliminary data.</text>
</comment>
<dbReference type="EMBL" id="JAEILM010000015">
    <property type="protein sequence ID" value="MBI6632127.1"/>
    <property type="molecule type" value="Genomic_DNA"/>
</dbReference>
<sequence>MIEGISVSGFKSLAEFNLNVATGTGNFTCLVGLNGAGKSSVLQLLDFSSHLMRGDVNSWLAKRGWNASDLHSKLTSHSNIAIAISVKVTSGDILTWAGSFNRSTLSCTSEKILNLSRNTLFNLSKGRYAVLDATPSKVEFNYTGSILSALKDEALSPEIIEVRNTISNIRSLELLSPHLMRYSLREAATDIGTGGEKLSPFLYSIKGKGREKLTSLLREFYPTVIDFKVKQERAGWKKLSIIEEFNGQLVETDAKHVNDGLLRILAILAQASSGNATLLFDEVENGVNPEIVERLVHVLQNTGQQVIVTTHSPMILNYLSDEVAQKSVCFIYRSFDGGTRGRPLFSLPKMAKKLAIMGPGEAFVDTSLSDLTNECAQLDSDEKPAITKGAM</sequence>
<dbReference type="Pfam" id="PF13304">
    <property type="entry name" value="AAA_21"/>
    <property type="match status" value="1"/>
</dbReference>
<protein>
    <submittedName>
        <fullName evidence="2">AAA family ATPase</fullName>
    </submittedName>
</protein>
<dbReference type="RefSeq" id="WP_198706905.1">
    <property type="nucleotide sequence ID" value="NZ_JAEILM010000015.1"/>
</dbReference>